<feature type="compositionally biased region" description="Basic and acidic residues" evidence="1">
    <location>
        <begin position="504"/>
        <end position="520"/>
    </location>
</feature>
<evidence type="ECO:0000259" key="2">
    <source>
        <dbReference type="PROSITE" id="PS50174"/>
    </source>
</evidence>
<dbReference type="Proteomes" id="UP000757232">
    <property type="component" value="Unassembled WGS sequence"/>
</dbReference>
<evidence type="ECO:0008006" key="6">
    <source>
        <dbReference type="Google" id="ProtNLM"/>
    </source>
</evidence>
<dbReference type="PANTHER" id="PTHR14195">
    <property type="entry name" value="G PATCH DOMAIN CONTAINING PROTEIN 2"/>
    <property type="match status" value="1"/>
</dbReference>
<dbReference type="SMART" id="SM00443">
    <property type="entry name" value="G_patch"/>
    <property type="match status" value="1"/>
</dbReference>
<feature type="compositionally biased region" description="Polar residues" evidence="1">
    <location>
        <begin position="428"/>
        <end position="439"/>
    </location>
</feature>
<feature type="compositionally biased region" description="Acidic residues" evidence="1">
    <location>
        <begin position="564"/>
        <end position="584"/>
    </location>
</feature>
<feature type="region of interest" description="Disordered" evidence="1">
    <location>
        <begin position="478"/>
        <end position="531"/>
    </location>
</feature>
<feature type="compositionally biased region" description="Polar residues" evidence="1">
    <location>
        <begin position="64"/>
        <end position="75"/>
    </location>
</feature>
<feature type="domain" description="R3H" evidence="3">
    <location>
        <begin position="815"/>
        <end position="879"/>
    </location>
</feature>
<sequence>MARGVVDGGVDVVLRPLEEEDRLIEAEDERYADDSPGSDYASPAPRARGRGGNRGRGRGRGISTPLNLQVYNNGRTPPPARREDAYDRTAPGGRGSGRGPSRGLGARYNPNMPLSKLLALDRPYLRPINFVRAQLTPVLFEHQEELIEVHEFKVFDDNSSEPEDHIPTAEQVSRVFSHHEVGMVQDSFFQDPAAHLFEDADAEPVVTVEFGSLGKLLDGTSTPQTEPESQAIVSSQQTVVKATEDINVFDAIMQALSINANETTNTTLDTDTAPDKEQVVERTSLNEESVETGDGGQDEMKNEEQPLFIIDSAPARLSEPQEGIAYTPGMEVLQPLGSQLPEDDEVIVYVAPHPRPGRATPNIPGSTNALHTKRDLIVALDAPASETGTVLSRASSTSEYVTALTTTPVSDPNEPVLGMSFSSNGISQATQLNRQQTASPRARRLTKRDRHNRAARWKGRRRSSFGVFGAMLEERHLHEDEMGANEKQVRRQGSDIDWGDGDSGSDRRHGNGGRGIDHVSSRPGGMDVDEDLDPKAMESFVRSMSNKGMEHMTFDDIRDAEKLELEDEEEEGSSNGSEDFDGEAEAVPKAEEERIVDEIDSTPTSDSEGDDEDDISSDDDETPMQNFQARLAKTRLDAKAKGKMKESAFSATQASPGGLFGARMSKLPDRGKKREEESEQDDEEGDSDDFDANFTRAEWDEEYLADVQDLLDEDDGTFVSDRKQRKALFRSVLNGDFSSAPAKKKRDYGKDLPPELRAQWEKDRAKKAENKAKRAAARLEAAADPFAKHKGGKKGRKAMLRAARLVEEDRDDAPAADLALIIRQIRMYLDNLSLTVPMALPPMDKASRAKVHEIAAAFGLKSQSKGKGTARYTSIIKTSLSGININERKIQRVLRSGGDWGFTRPGNPGGRKGGSAPKHKEGDEVGKEAPKIGEGNVGFRMLASMGWAEGGKIGVSGGLDAPITAIIKHSKLGLGATR</sequence>
<dbReference type="AlphaFoldDB" id="A0A9Q5N7F1"/>
<feature type="compositionally biased region" description="Basic and acidic residues" evidence="1">
    <location>
        <begin position="666"/>
        <end position="676"/>
    </location>
</feature>
<feature type="region of interest" description="Disordered" evidence="1">
    <location>
        <begin position="1"/>
        <end position="108"/>
    </location>
</feature>
<dbReference type="InterPro" id="IPR051189">
    <property type="entry name" value="Splicing_assoc_domain"/>
</dbReference>
<dbReference type="Gene3D" id="3.30.1370.50">
    <property type="entry name" value="R3H-like domain"/>
    <property type="match status" value="1"/>
</dbReference>
<evidence type="ECO:0000313" key="4">
    <source>
        <dbReference type="EMBL" id="OCB86926.1"/>
    </source>
</evidence>
<feature type="compositionally biased region" description="Low complexity" evidence="1">
    <location>
        <begin position="1"/>
        <end position="13"/>
    </location>
</feature>
<protein>
    <recommendedName>
        <fullName evidence="6">Protein SQS1</fullName>
    </recommendedName>
</protein>
<feature type="compositionally biased region" description="Acidic residues" evidence="1">
    <location>
        <begin position="677"/>
        <end position="691"/>
    </location>
</feature>
<name>A0A9Q5N7F1_SANBA</name>
<feature type="compositionally biased region" description="Basic residues" evidence="1">
    <location>
        <begin position="47"/>
        <end position="59"/>
    </location>
</feature>
<feature type="compositionally biased region" description="Basic and acidic residues" evidence="1">
    <location>
        <begin position="918"/>
        <end position="931"/>
    </location>
</feature>
<feature type="compositionally biased region" description="Basic and acidic residues" evidence="1">
    <location>
        <begin position="586"/>
        <end position="597"/>
    </location>
</feature>
<dbReference type="SUPFAM" id="SSF82708">
    <property type="entry name" value="R3H domain"/>
    <property type="match status" value="1"/>
</dbReference>
<accession>A0A9Q5N7F1</accession>
<proteinExistence type="predicted"/>
<dbReference type="PROSITE" id="PS51061">
    <property type="entry name" value="R3H"/>
    <property type="match status" value="1"/>
</dbReference>
<dbReference type="PROSITE" id="PS50174">
    <property type="entry name" value="G_PATCH"/>
    <property type="match status" value="1"/>
</dbReference>
<gene>
    <name evidence="4" type="ORF">A7U60_g6100</name>
</gene>
<feature type="compositionally biased region" description="Basic residues" evidence="1">
    <location>
        <begin position="441"/>
        <end position="460"/>
    </location>
</feature>
<dbReference type="EMBL" id="LNZH02000198">
    <property type="protein sequence ID" value="OCB86926.1"/>
    <property type="molecule type" value="Genomic_DNA"/>
</dbReference>
<keyword evidence="5" id="KW-1185">Reference proteome</keyword>
<comment type="caution">
    <text evidence="4">The sequence shown here is derived from an EMBL/GenBank/DDBJ whole genome shotgun (WGS) entry which is preliminary data.</text>
</comment>
<evidence type="ECO:0000256" key="1">
    <source>
        <dbReference type="SAM" id="MobiDB-lite"/>
    </source>
</evidence>
<dbReference type="InterPro" id="IPR001374">
    <property type="entry name" value="R3H_dom"/>
</dbReference>
<feature type="compositionally biased region" description="Gly residues" evidence="1">
    <location>
        <begin position="92"/>
        <end position="102"/>
    </location>
</feature>
<evidence type="ECO:0000313" key="5">
    <source>
        <dbReference type="Proteomes" id="UP000757232"/>
    </source>
</evidence>
<reference evidence="4" key="1">
    <citation type="submission" date="2016-06" db="EMBL/GenBank/DDBJ databases">
        <title>Draft Genome sequence of the fungus Inonotus baumii.</title>
        <authorList>
            <person name="Zhu H."/>
            <person name="Lin W."/>
        </authorList>
    </citation>
    <scope>NUCLEOTIDE SEQUENCE</scope>
    <source>
        <strain evidence="4">821</strain>
    </source>
</reference>
<dbReference type="Pfam" id="PF01585">
    <property type="entry name" value="G-patch"/>
    <property type="match status" value="1"/>
</dbReference>
<dbReference type="InterPro" id="IPR036867">
    <property type="entry name" value="R3H_dom_sf"/>
</dbReference>
<organism evidence="4 5">
    <name type="scientific">Sanghuangporus baumii</name>
    <name type="common">Phellinus baumii</name>
    <dbReference type="NCBI Taxonomy" id="108892"/>
    <lineage>
        <taxon>Eukaryota</taxon>
        <taxon>Fungi</taxon>
        <taxon>Dikarya</taxon>
        <taxon>Basidiomycota</taxon>
        <taxon>Agaricomycotina</taxon>
        <taxon>Agaricomycetes</taxon>
        <taxon>Hymenochaetales</taxon>
        <taxon>Hymenochaetaceae</taxon>
        <taxon>Sanghuangporus</taxon>
    </lineage>
</organism>
<feature type="compositionally biased region" description="Basic and acidic residues" evidence="1">
    <location>
        <begin position="634"/>
        <end position="646"/>
    </location>
</feature>
<dbReference type="GO" id="GO:0003676">
    <property type="term" value="F:nucleic acid binding"/>
    <property type="evidence" value="ECO:0007669"/>
    <property type="project" value="UniProtKB-UniRule"/>
</dbReference>
<evidence type="ECO:0000259" key="3">
    <source>
        <dbReference type="PROSITE" id="PS51061"/>
    </source>
</evidence>
<dbReference type="OrthoDB" id="21470at2759"/>
<feature type="region of interest" description="Disordered" evidence="1">
    <location>
        <begin position="428"/>
        <end position="460"/>
    </location>
</feature>
<feature type="compositionally biased region" description="Acidic residues" evidence="1">
    <location>
        <begin position="18"/>
        <end position="31"/>
    </location>
</feature>
<feature type="domain" description="G-patch" evidence="2">
    <location>
        <begin position="934"/>
        <end position="978"/>
    </location>
</feature>
<feature type="region of interest" description="Disordered" evidence="1">
    <location>
        <begin position="564"/>
        <end position="692"/>
    </location>
</feature>
<feature type="region of interest" description="Disordered" evidence="1">
    <location>
        <begin position="897"/>
        <end position="932"/>
    </location>
</feature>
<feature type="compositionally biased region" description="Acidic residues" evidence="1">
    <location>
        <begin position="607"/>
        <end position="622"/>
    </location>
</feature>
<dbReference type="InterPro" id="IPR000467">
    <property type="entry name" value="G_patch_dom"/>
</dbReference>
<dbReference type="Pfam" id="PF01424">
    <property type="entry name" value="R3H"/>
    <property type="match status" value="1"/>
</dbReference>